<feature type="chain" id="PRO_5043752052" evidence="1">
    <location>
        <begin position="21"/>
        <end position="246"/>
    </location>
</feature>
<dbReference type="InterPro" id="IPR007541">
    <property type="entry name" value="Uncharacterised_BSP"/>
</dbReference>
<reference evidence="2 3" key="1">
    <citation type="submission" date="2024-04" db="EMBL/GenBank/DDBJ databases">
        <authorList>
            <person name="Fracassetti M."/>
        </authorList>
    </citation>
    <scope>NUCLEOTIDE SEQUENCE [LARGE SCALE GENOMIC DNA]</scope>
</reference>
<keyword evidence="3" id="KW-1185">Reference proteome</keyword>
<evidence type="ECO:0000313" key="2">
    <source>
        <dbReference type="EMBL" id="CAL1397666.1"/>
    </source>
</evidence>
<proteinExistence type="predicted"/>
<protein>
    <submittedName>
        <fullName evidence="2">Uncharacterized protein</fullName>
    </submittedName>
</protein>
<dbReference type="PANTHER" id="PTHR33321:SF12">
    <property type="entry name" value="PLANT BASIC SECRETORY PROTEIN (BSP) FAMILY PROTEIN"/>
    <property type="match status" value="1"/>
</dbReference>
<dbReference type="AlphaFoldDB" id="A0AAV2FH99"/>
<dbReference type="Proteomes" id="UP001497516">
    <property type="component" value="Chromosome 6"/>
</dbReference>
<accession>A0AAV2FH99</accession>
<dbReference type="PANTHER" id="PTHR33321">
    <property type="match status" value="1"/>
</dbReference>
<organism evidence="2 3">
    <name type="scientific">Linum trigynum</name>
    <dbReference type="NCBI Taxonomy" id="586398"/>
    <lineage>
        <taxon>Eukaryota</taxon>
        <taxon>Viridiplantae</taxon>
        <taxon>Streptophyta</taxon>
        <taxon>Embryophyta</taxon>
        <taxon>Tracheophyta</taxon>
        <taxon>Spermatophyta</taxon>
        <taxon>Magnoliopsida</taxon>
        <taxon>eudicotyledons</taxon>
        <taxon>Gunneridae</taxon>
        <taxon>Pentapetalae</taxon>
        <taxon>rosids</taxon>
        <taxon>fabids</taxon>
        <taxon>Malpighiales</taxon>
        <taxon>Linaceae</taxon>
        <taxon>Linum</taxon>
    </lineage>
</organism>
<sequence length="246" mass="27689">MQSFLLTLVLLATSAAAAEAKRPATPVHYSKPPPPDGMTYTVTCHAGKSPGGPVFLNHIGVAEAKQAMSSATQFVWNMFNQTHPGDRRNVKKIALFIDNMKGDTLDAYPGKNEIHVNANFLGKYKGNIRREFVGIVYHQVTRVWQWTGGKDREAPKGLLTGIAEFVRMEAHYGTSEKVKPGEGKQWDQGFGVTARFLAHCEKVKKGFVKELNKRMRYGYTKAYFVDILGKPVDQLWKEYKSKYPKY</sequence>
<dbReference type="Pfam" id="PF04450">
    <property type="entry name" value="BSP"/>
    <property type="match status" value="1"/>
</dbReference>
<evidence type="ECO:0000313" key="3">
    <source>
        <dbReference type="Proteomes" id="UP001497516"/>
    </source>
</evidence>
<keyword evidence="1" id="KW-0732">Signal</keyword>
<feature type="signal peptide" evidence="1">
    <location>
        <begin position="1"/>
        <end position="20"/>
    </location>
</feature>
<dbReference type="EMBL" id="OZ034819">
    <property type="protein sequence ID" value="CAL1397666.1"/>
    <property type="molecule type" value="Genomic_DNA"/>
</dbReference>
<gene>
    <name evidence="2" type="ORF">LTRI10_LOCUS37946</name>
</gene>
<name>A0AAV2FH99_9ROSI</name>
<evidence type="ECO:0000256" key="1">
    <source>
        <dbReference type="SAM" id="SignalP"/>
    </source>
</evidence>